<dbReference type="Gene3D" id="3.40.50.300">
    <property type="entry name" value="P-loop containing nucleotide triphosphate hydrolases"/>
    <property type="match status" value="1"/>
</dbReference>
<gene>
    <name evidence="1" type="ORF">L0P79_11160</name>
</gene>
<sequence length="353" mass="39120">MNKLHTITAEDLQNRTYEPTHFLVDELIPEGLHILAGAPKIGKSWLALWLCLCVSQGQALWNFATTQGEALYLSLEDSFQRIQTRLFDLTEDAPPTLHFAIMADTLKHGLEQQIEQFLMEHPTTKLVVIDTLQRVRGTGSDSNLYANDYQDIGLLKKLADNQHIAILLIHHLRKLHDDDPMNMISGSTGLSGAADSTFVLQKHSRLANIASLHCTGRDIPDRTLKLEFGEEDHIWKLLEDSKTCSGASKISTLQLVHLFSELLRADSTYLGSPSALSAKIDPDGSLGITPKKVTRLVRESVAALREKGILADTYRSNGKRWISLKRADRADFPPVKKIGTIDPAGVSNARSAT</sequence>
<evidence type="ECO:0000313" key="1">
    <source>
        <dbReference type="EMBL" id="MCG4527637.1"/>
    </source>
</evidence>
<comment type="caution">
    <text evidence="1">The sequence shown here is derived from an EMBL/GenBank/DDBJ whole genome shotgun (WGS) entry which is preliminary data.</text>
</comment>
<protein>
    <submittedName>
        <fullName evidence="1">Helicase RepA family protein</fullName>
    </submittedName>
</protein>
<dbReference type="Pfam" id="PF13481">
    <property type="entry name" value="AAA_25"/>
    <property type="match status" value="1"/>
</dbReference>
<keyword evidence="1" id="KW-0547">Nucleotide-binding</keyword>
<evidence type="ECO:0000313" key="2">
    <source>
        <dbReference type="Proteomes" id="UP001200313"/>
    </source>
</evidence>
<dbReference type="Proteomes" id="UP001200313">
    <property type="component" value="Unassembled WGS sequence"/>
</dbReference>
<dbReference type="GO" id="GO:0004386">
    <property type="term" value="F:helicase activity"/>
    <property type="evidence" value="ECO:0007669"/>
    <property type="project" value="UniProtKB-KW"/>
</dbReference>
<keyword evidence="2" id="KW-1185">Reference proteome</keyword>
<dbReference type="InterPro" id="IPR027417">
    <property type="entry name" value="P-loop_NTPase"/>
</dbReference>
<dbReference type="SUPFAM" id="SSF52540">
    <property type="entry name" value="P-loop containing nucleoside triphosphate hydrolases"/>
    <property type="match status" value="1"/>
</dbReference>
<organism evidence="1 2">
    <name type="scientific">Intestinimonas massiliensis</name>
    <name type="common">ex Afouda et al. 2020</name>
    <dbReference type="NCBI Taxonomy" id="1673721"/>
    <lineage>
        <taxon>Bacteria</taxon>
        <taxon>Bacillati</taxon>
        <taxon>Bacillota</taxon>
        <taxon>Clostridia</taxon>
        <taxon>Eubacteriales</taxon>
        <taxon>Intestinimonas</taxon>
    </lineage>
</organism>
<keyword evidence="1" id="KW-0347">Helicase</keyword>
<reference evidence="1 2" key="1">
    <citation type="submission" date="2022-01" db="EMBL/GenBank/DDBJ databases">
        <title>Collection of gut derived symbiotic bacterial strains cultured from healthy donors.</title>
        <authorList>
            <person name="Lin H."/>
            <person name="Kohout C."/>
            <person name="Waligurski E."/>
            <person name="Pamer E.G."/>
        </authorList>
    </citation>
    <scope>NUCLEOTIDE SEQUENCE [LARGE SCALE GENOMIC DNA]</scope>
    <source>
        <strain evidence="1 2">DFI.3.7</strain>
    </source>
</reference>
<accession>A0ABS9MA16</accession>
<name>A0ABS9MA16_9FIRM</name>
<keyword evidence="1" id="KW-0067">ATP-binding</keyword>
<dbReference type="RefSeq" id="WP_238074251.1">
    <property type="nucleotide sequence ID" value="NZ_JAKNJB010000018.1"/>
</dbReference>
<keyword evidence="1" id="KW-0378">Hydrolase</keyword>
<proteinExistence type="predicted"/>
<dbReference type="EMBL" id="JAKNJB010000018">
    <property type="protein sequence ID" value="MCG4527637.1"/>
    <property type="molecule type" value="Genomic_DNA"/>
</dbReference>